<keyword evidence="3 5" id="KW-0456">Lyase</keyword>
<dbReference type="EMBL" id="MT631367">
    <property type="protein sequence ID" value="QNO48936.1"/>
    <property type="molecule type" value="Genomic_DNA"/>
</dbReference>
<dbReference type="NCBIfam" id="NF002090">
    <property type="entry name" value="PRK00923.1"/>
    <property type="match status" value="1"/>
</dbReference>
<name>A0A7G9YKM3_9EURY</name>
<dbReference type="EMBL" id="MT631354">
    <property type="protein sequence ID" value="QNO48557.1"/>
    <property type="molecule type" value="Genomic_DNA"/>
</dbReference>
<proteinExistence type="predicted"/>
<dbReference type="InterPro" id="IPR002762">
    <property type="entry name" value="CbiX-like"/>
</dbReference>
<evidence type="ECO:0000313" key="6">
    <source>
        <dbReference type="EMBL" id="QNO48936.1"/>
    </source>
</evidence>
<accession>A0A7G9YKM3</accession>
<dbReference type="GO" id="GO:0046872">
    <property type="term" value="F:metal ion binding"/>
    <property type="evidence" value="ECO:0007669"/>
    <property type="project" value="UniProtKB-KW"/>
</dbReference>
<dbReference type="NCBIfam" id="NF033198">
    <property type="entry name" value="F430_CfbA"/>
    <property type="match status" value="1"/>
</dbReference>
<dbReference type="AlphaFoldDB" id="A0A7G9YKM3"/>
<evidence type="ECO:0000256" key="2">
    <source>
        <dbReference type="ARBA" id="ARBA00022723"/>
    </source>
</evidence>
<dbReference type="InterPro" id="IPR050963">
    <property type="entry name" value="Sirohydro_Cobaltochel/CbiX"/>
</dbReference>
<dbReference type="Gene3D" id="3.40.50.1400">
    <property type="match status" value="1"/>
</dbReference>
<dbReference type="EC" id="4.99.1.3" evidence="5"/>
<dbReference type="PANTHER" id="PTHR33542">
    <property type="entry name" value="SIROHYDROCHLORIN FERROCHELATASE, CHLOROPLASTIC"/>
    <property type="match status" value="1"/>
</dbReference>
<evidence type="ECO:0000256" key="3">
    <source>
        <dbReference type="ARBA" id="ARBA00023239"/>
    </source>
</evidence>
<protein>
    <submittedName>
        <fullName evidence="5">Sirohydrochlorin cobaltochelatase</fullName>
        <ecNumber evidence="5">4.99.1.3</ecNumber>
    </submittedName>
</protein>
<gene>
    <name evidence="5" type="primary">cbiX</name>
    <name evidence="5" type="ORF">JAJEHNPH_00016</name>
    <name evidence="6" type="ORF">OEPDFBKK_00012</name>
</gene>
<keyword evidence="2" id="KW-0479">Metal-binding</keyword>
<dbReference type="Pfam" id="PF01903">
    <property type="entry name" value="CbiX"/>
    <property type="match status" value="1"/>
</dbReference>
<keyword evidence="1" id="KW-0169">Cobalamin biosynthesis</keyword>
<dbReference type="SUPFAM" id="SSF53800">
    <property type="entry name" value="Chelatase"/>
    <property type="match status" value="1"/>
</dbReference>
<reference evidence="5" key="1">
    <citation type="submission" date="2020-06" db="EMBL/GenBank/DDBJ databases">
        <title>Unique genomic features of the anaerobic methanotrophic archaea.</title>
        <authorList>
            <person name="Chadwick G.L."/>
            <person name="Skennerton C.T."/>
            <person name="Laso-Perez R."/>
            <person name="Leu A.O."/>
            <person name="Speth D.R."/>
            <person name="Yu H."/>
            <person name="Morgan-Lang C."/>
            <person name="Hatzenpichler R."/>
            <person name="Goudeau D."/>
            <person name="Malmstrom R."/>
            <person name="Brazelton W.J."/>
            <person name="Woyke T."/>
            <person name="Hallam S.J."/>
            <person name="Tyson G.W."/>
            <person name="Wegener G."/>
            <person name="Boetius A."/>
            <person name="Orphan V."/>
        </authorList>
    </citation>
    <scope>NUCLEOTIDE SEQUENCE</scope>
</reference>
<keyword evidence="4" id="KW-0170">Cobalt</keyword>
<organism evidence="5">
    <name type="scientific">Candidatus Methanogaster sp. ANME-2c ERB4</name>
    <dbReference type="NCBI Taxonomy" id="2759911"/>
    <lineage>
        <taxon>Archaea</taxon>
        <taxon>Methanobacteriati</taxon>
        <taxon>Methanobacteriota</taxon>
        <taxon>Stenosarchaea group</taxon>
        <taxon>Methanomicrobia</taxon>
        <taxon>Methanosarcinales</taxon>
        <taxon>ANME-2 cluster</taxon>
        <taxon>Candidatus Methanogasteraceae</taxon>
        <taxon>Candidatus Methanogaster</taxon>
    </lineage>
</organism>
<dbReference type="GO" id="GO:0016852">
    <property type="term" value="F:sirohydrochlorin cobaltochelatase activity"/>
    <property type="evidence" value="ECO:0007669"/>
    <property type="project" value="UniProtKB-EC"/>
</dbReference>
<dbReference type="GO" id="GO:0009236">
    <property type="term" value="P:cobalamin biosynthetic process"/>
    <property type="evidence" value="ECO:0007669"/>
    <property type="project" value="UniProtKB-KW"/>
</dbReference>
<sequence>MNTGILVLGHGSTLPYNKELVETLSGMIADQGDVVVRTAFLNMDQPTLKQGLESFAGTDVDRIVALPIFLAHGVHTLEDIPKELNLDDDKKAATEIDGKSVDIVYADPLGADACIAELAYKRAEEALSR</sequence>
<dbReference type="CDD" id="cd03416">
    <property type="entry name" value="CbiX_SirB_N"/>
    <property type="match status" value="1"/>
</dbReference>
<evidence type="ECO:0000256" key="4">
    <source>
        <dbReference type="ARBA" id="ARBA00023285"/>
    </source>
</evidence>
<dbReference type="PANTHER" id="PTHR33542:SF3">
    <property type="entry name" value="SIROHYDROCHLORIN FERROCHELATASE, CHLOROPLASTIC"/>
    <property type="match status" value="1"/>
</dbReference>
<evidence type="ECO:0000313" key="5">
    <source>
        <dbReference type="EMBL" id="QNO48557.1"/>
    </source>
</evidence>
<evidence type="ECO:0000256" key="1">
    <source>
        <dbReference type="ARBA" id="ARBA00022573"/>
    </source>
</evidence>